<feature type="compositionally biased region" description="Low complexity" evidence="1">
    <location>
        <begin position="65"/>
        <end position="76"/>
    </location>
</feature>
<evidence type="ECO:0000256" key="1">
    <source>
        <dbReference type="SAM" id="MobiDB-lite"/>
    </source>
</evidence>
<gene>
    <name evidence="2" type="ORF">KP79_PYT18844</name>
</gene>
<feature type="region of interest" description="Disordered" evidence="1">
    <location>
        <begin position="20"/>
        <end position="128"/>
    </location>
</feature>
<organism evidence="2 3">
    <name type="scientific">Mizuhopecten yessoensis</name>
    <name type="common">Japanese scallop</name>
    <name type="synonym">Patinopecten yessoensis</name>
    <dbReference type="NCBI Taxonomy" id="6573"/>
    <lineage>
        <taxon>Eukaryota</taxon>
        <taxon>Metazoa</taxon>
        <taxon>Spiralia</taxon>
        <taxon>Lophotrochozoa</taxon>
        <taxon>Mollusca</taxon>
        <taxon>Bivalvia</taxon>
        <taxon>Autobranchia</taxon>
        <taxon>Pteriomorphia</taxon>
        <taxon>Pectinida</taxon>
        <taxon>Pectinoidea</taxon>
        <taxon>Pectinidae</taxon>
        <taxon>Mizuhopecten</taxon>
    </lineage>
</organism>
<reference evidence="2 3" key="1">
    <citation type="journal article" date="2017" name="Nat. Ecol. Evol.">
        <title>Scallop genome provides insights into evolution of bilaterian karyotype and development.</title>
        <authorList>
            <person name="Wang S."/>
            <person name="Zhang J."/>
            <person name="Jiao W."/>
            <person name="Li J."/>
            <person name="Xun X."/>
            <person name="Sun Y."/>
            <person name="Guo X."/>
            <person name="Huan P."/>
            <person name="Dong B."/>
            <person name="Zhang L."/>
            <person name="Hu X."/>
            <person name="Sun X."/>
            <person name="Wang J."/>
            <person name="Zhao C."/>
            <person name="Wang Y."/>
            <person name="Wang D."/>
            <person name="Huang X."/>
            <person name="Wang R."/>
            <person name="Lv J."/>
            <person name="Li Y."/>
            <person name="Zhang Z."/>
            <person name="Liu B."/>
            <person name="Lu W."/>
            <person name="Hui Y."/>
            <person name="Liang J."/>
            <person name="Zhou Z."/>
            <person name="Hou R."/>
            <person name="Li X."/>
            <person name="Liu Y."/>
            <person name="Li H."/>
            <person name="Ning X."/>
            <person name="Lin Y."/>
            <person name="Zhao L."/>
            <person name="Xing Q."/>
            <person name="Dou J."/>
            <person name="Li Y."/>
            <person name="Mao J."/>
            <person name="Guo H."/>
            <person name="Dou H."/>
            <person name="Li T."/>
            <person name="Mu C."/>
            <person name="Jiang W."/>
            <person name="Fu Q."/>
            <person name="Fu X."/>
            <person name="Miao Y."/>
            <person name="Liu J."/>
            <person name="Yu Q."/>
            <person name="Li R."/>
            <person name="Liao H."/>
            <person name="Li X."/>
            <person name="Kong Y."/>
            <person name="Jiang Z."/>
            <person name="Chourrout D."/>
            <person name="Li R."/>
            <person name="Bao Z."/>
        </authorList>
    </citation>
    <scope>NUCLEOTIDE SEQUENCE [LARGE SCALE GENOMIC DNA]</scope>
    <source>
        <strain evidence="2 3">PY_sf001</strain>
    </source>
</reference>
<proteinExistence type="predicted"/>
<dbReference type="Proteomes" id="UP000242188">
    <property type="component" value="Unassembled WGS sequence"/>
</dbReference>
<dbReference type="AlphaFoldDB" id="A0A210PZ42"/>
<dbReference type="OrthoDB" id="3365060at2759"/>
<feature type="compositionally biased region" description="Low complexity" evidence="1">
    <location>
        <begin position="20"/>
        <end position="38"/>
    </location>
</feature>
<dbReference type="EMBL" id="NEDP02005371">
    <property type="protein sequence ID" value="OWF41699.1"/>
    <property type="molecule type" value="Genomic_DNA"/>
</dbReference>
<name>A0A210PZ42_MIZYE</name>
<comment type="caution">
    <text evidence="2">The sequence shown here is derived from an EMBL/GenBank/DDBJ whole genome shotgun (WGS) entry which is preliminary data.</text>
</comment>
<sequence>MHSPSVDAYGAGGFNPGSFSMEPMMMGSPGSPTSPTGGHQSQFLPSFLLGDQTPHSVSPGPRIWSAASPSPPKSASRAGLMSSSFNTPGMSRGEVLRPKEKVGAPPTKSLMSHASPAGSTPAHFGTPNIHQRILNIG</sequence>
<protein>
    <submittedName>
        <fullName evidence="2">Nucleoporin NUP53</fullName>
    </submittedName>
</protein>
<accession>A0A210PZ42</accession>
<keyword evidence="3" id="KW-1185">Reference proteome</keyword>
<evidence type="ECO:0000313" key="2">
    <source>
        <dbReference type="EMBL" id="OWF41699.1"/>
    </source>
</evidence>
<evidence type="ECO:0000313" key="3">
    <source>
        <dbReference type="Proteomes" id="UP000242188"/>
    </source>
</evidence>